<dbReference type="Pfam" id="PF08402">
    <property type="entry name" value="TOBE_2"/>
    <property type="match status" value="1"/>
</dbReference>
<dbReference type="InterPro" id="IPR003439">
    <property type="entry name" value="ABC_transporter-like_ATP-bd"/>
</dbReference>
<sequence>MEIRLVGVTKSFSGNQVIRPSDLTIESGSFTTLLGPSGCGKTTLLRMMAGLESPDTGEIYFDETCVFSAVKHINIPPEKRGLGFVFQDFALWPHMTVFENVAFGLRARKETQDLQKRVMEALRAVQLEGCAQRYPHQLSGGQQQRVAFARAIVIEPACVLFDEPLSALDAILREEMRHELREIVSRLNLTAVFVTHDQTEAMSMSDRIAVLYQGRIEQYDTPEQIYRRPATPFVAHFVGKANWFSDTKLVRPEALSLVPAEGCQLFELPVTGVQYLGDTYEIILRYNGVFWILHSSQKPAVGSVISVYIDPQNIILLQKEKT</sequence>
<dbReference type="PANTHER" id="PTHR42781">
    <property type="entry name" value="SPERMIDINE/PUTRESCINE IMPORT ATP-BINDING PROTEIN POTA"/>
    <property type="match status" value="1"/>
</dbReference>
<dbReference type="SUPFAM" id="SSF50331">
    <property type="entry name" value="MOP-like"/>
    <property type="match status" value="1"/>
</dbReference>
<dbReference type="Proteomes" id="UP000658131">
    <property type="component" value="Unassembled WGS sequence"/>
</dbReference>
<dbReference type="EMBL" id="JACRTB010000005">
    <property type="protein sequence ID" value="MBC8575539.1"/>
    <property type="molecule type" value="Genomic_DNA"/>
</dbReference>
<evidence type="ECO:0000259" key="4">
    <source>
        <dbReference type="PROSITE" id="PS50893"/>
    </source>
</evidence>
<organism evidence="5 6">
    <name type="scientific">Yanshouia hominis</name>
    <dbReference type="NCBI Taxonomy" id="2763673"/>
    <lineage>
        <taxon>Bacteria</taxon>
        <taxon>Bacillati</taxon>
        <taxon>Bacillota</taxon>
        <taxon>Clostridia</taxon>
        <taxon>Eubacteriales</taxon>
        <taxon>Oscillospiraceae</taxon>
        <taxon>Yanshouia</taxon>
    </lineage>
</organism>
<keyword evidence="6" id="KW-1185">Reference proteome</keyword>
<dbReference type="PANTHER" id="PTHR42781:SF4">
    <property type="entry name" value="SPERMIDINE_PUTRESCINE IMPORT ATP-BINDING PROTEIN POTA"/>
    <property type="match status" value="1"/>
</dbReference>
<dbReference type="InterPro" id="IPR017871">
    <property type="entry name" value="ABC_transporter-like_CS"/>
</dbReference>
<accession>A0ABR7NGK5</accession>
<dbReference type="SMART" id="SM00382">
    <property type="entry name" value="AAA"/>
    <property type="match status" value="1"/>
</dbReference>
<dbReference type="InterPro" id="IPR008995">
    <property type="entry name" value="Mo/tungstate-bd_C_term_dom"/>
</dbReference>
<keyword evidence="1" id="KW-0813">Transport</keyword>
<evidence type="ECO:0000313" key="6">
    <source>
        <dbReference type="Proteomes" id="UP000658131"/>
    </source>
</evidence>
<dbReference type="InterPro" id="IPR050093">
    <property type="entry name" value="ABC_SmlMolc_Importer"/>
</dbReference>
<evidence type="ECO:0000256" key="1">
    <source>
        <dbReference type="ARBA" id="ARBA00022448"/>
    </source>
</evidence>
<keyword evidence="2" id="KW-0547">Nucleotide-binding</keyword>
<dbReference type="SUPFAM" id="SSF52540">
    <property type="entry name" value="P-loop containing nucleoside triphosphate hydrolases"/>
    <property type="match status" value="1"/>
</dbReference>
<evidence type="ECO:0000256" key="3">
    <source>
        <dbReference type="ARBA" id="ARBA00022840"/>
    </source>
</evidence>
<name>A0ABR7NGK5_9FIRM</name>
<dbReference type="Gene3D" id="3.40.50.300">
    <property type="entry name" value="P-loop containing nucleotide triphosphate hydrolases"/>
    <property type="match status" value="1"/>
</dbReference>
<proteinExistence type="predicted"/>
<protein>
    <submittedName>
        <fullName evidence="5">ABC transporter ATP-binding protein</fullName>
    </submittedName>
</protein>
<feature type="domain" description="ABC transporter" evidence="4">
    <location>
        <begin position="3"/>
        <end position="238"/>
    </location>
</feature>
<evidence type="ECO:0000313" key="5">
    <source>
        <dbReference type="EMBL" id="MBC8575539.1"/>
    </source>
</evidence>
<evidence type="ECO:0000256" key="2">
    <source>
        <dbReference type="ARBA" id="ARBA00022741"/>
    </source>
</evidence>
<dbReference type="PROSITE" id="PS50893">
    <property type="entry name" value="ABC_TRANSPORTER_2"/>
    <property type="match status" value="1"/>
</dbReference>
<dbReference type="Pfam" id="PF00005">
    <property type="entry name" value="ABC_tran"/>
    <property type="match status" value="1"/>
</dbReference>
<keyword evidence="3 5" id="KW-0067">ATP-binding</keyword>
<dbReference type="InterPro" id="IPR003593">
    <property type="entry name" value="AAA+_ATPase"/>
</dbReference>
<dbReference type="InterPro" id="IPR013611">
    <property type="entry name" value="Transp-assoc_OB_typ2"/>
</dbReference>
<gene>
    <name evidence="5" type="ORF">H8717_03810</name>
</gene>
<comment type="caution">
    <text evidence="5">The sequence shown here is derived from an EMBL/GenBank/DDBJ whole genome shotgun (WGS) entry which is preliminary data.</text>
</comment>
<reference evidence="5 6" key="1">
    <citation type="submission" date="2020-08" db="EMBL/GenBank/DDBJ databases">
        <title>Genome public.</title>
        <authorList>
            <person name="Liu C."/>
            <person name="Sun Q."/>
        </authorList>
    </citation>
    <scope>NUCLEOTIDE SEQUENCE [LARGE SCALE GENOMIC DNA]</scope>
    <source>
        <strain evidence="5 6">BX1</strain>
    </source>
</reference>
<dbReference type="GO" id="GO:0005524">
    <property type="term" value="F:ATP binding"/>
    <property type="evidence" value="ECO:0007669"/>
    <property type="project" value="UniProtKB-KW"/>
</dbReference>
<dbReference type="InterPro" id="IPR027417">
    <property type="entry name" value="P-loop_NTPase"/>
</dbReference>
<dbReference type="PROSITE" id="PS00211">
    <property type="entry name" value="ABC_TRANSPORTER_1"/>
    <property type="match status" value="1"/>
</dbReference>